<sequence length="81" mass="9672">MTEENKYNQESIRELLSWAQDTLKNKTYPEGGMVLDKCIKVIDCKSHIEAMIQMISKNWENPTFYPTIDLFRRFRAKLEEI</sequence>
<dbReference type="RefSeq" id="WP_195741047.1">
    <property type="nucleotide sequence ID" value="NZ_JADMRY010000017.1"/>
</dbReference>
<comment type="caution">
    <text evidence="2">The sequence shown here is derived from an EMBL/GenBank/DDBJ whole genome shotgun (WGS) entry which is preliminary data.</text>
</comment>
<evidence type="ECO:0000259" key="1">
    <source>
        <dbReference type="Pfam" id="PF22292"/>
    </source>
</evidence>
<dbReference type="InterPro" id="IPR054238">
    <property type="entry name" value="DUF6965"/>
</dbReference>
<gene>
    <name evidence="2" type="ORF">KHY35_08850</name>
</gene>
<dbReference type="EMBL" id="JAGZEE010000010">
    <property type="protein sequence ID" value="MBS5410810.1"/>
    <property type="molecule type" value="Genomic_DNA"/>
</dbReference>
<reference evidence="2" key="1">
    <citation type="submission" date="2021-02" db="EMBL/GenBank/DDBJ databases">
        <title>Infant gut strain persistence is associated with maternal origin, phylogeny, and functional potential including surface adhesion and iron acquisition.</title>
        <authorList>
            <person name="Lou Y.C."/>
        </authorList>
    </citation>
    <scope>NUCLEOTIDE SEQUENCE</scope>
    <source>
        <strain evidence="2">L3_082_243G1_dasL3_082_243G1_maxbin2.maxbin.015s ta_sub</strain>
    </source>
</reference>
<dbReference type="AlphaFoldDB" id="A0A943DPM1"/>
<organism evidence="2 3">
    <name type="scientific">Bacteroides thetaiotaomicron</name>
    <dbReference type="NCBI Taxonomy" id="818"/>
    <lineage>
        <taxon>Bacteria</taxon>
        <taxon>Pseudomonadati</taxon>
        <taxon>Bacteroidota</taxon>
        <taxon>Bacteroidia</taxon>
        <taxon>Bacteroidales</taxon>
        <taxon>Bacteroidaceae</taxon>
        <taxon>Bacteroides</taxon>
    </lineage>
</organism>
<evidence type="ECO:0000313" key="2">
    <source>
        <dbReference type="EMBL" id="MBS5410810.1"/>
    </source>
</evidence>
<feature type="domain" description="DUF6965" evidence="1">
    <location>
        <begin position="11"/>
        <end position="80"/>
    </location>
</feature>
<accession>A0A943DPM1</accession>
<dbReference type="Pfam" id="PF22292">
    <property type="entry name" value="DUF6965"/>
    <property type="match status" value="1"/>
</dbReference>
<evidence type="ECO:0000313" key="3">
    <source>
        <dbReference type="Proteomes" id="UP000782901"/>
    </source>
</evidence>
<proteinExistence type="predicted"/>
<name>A0A943DPM1_BACT4</name>
<dbReference type="Proteomes" id="UP000782901">
    <property type="component" value="Unassembled WGS sequence"/>
</dbReference>
<protein>
    <recommendedName>
        <fullName evidence="1">DUF6965 domain-containing protein</fullName>
    </recommendedName>
</protein>